<comment type="caution">
    <text evidence="1">The sequence shown here is derived from an EMBL/GenBank/DDBJ whole genome shotgun (WGS) entry which is preliminary data.</text>
</comment>
<organism evidence="1 2">
    <name type="scientific">Iodidimonas nitroreducens</name>
    <dbReference type="NCBI Taxonomy" id="1236968"/>
    <lineage>
        <taxon>Bacteria</taxon>
        <taxon>Pseudomonadati</taxon>
        <taxon>Pseudomonadota</taxon>
        <taxon>Alphaproteobacteria</taxon>
        <taxon>Iodidimonadales</taxon>
        <taxon>Iodidimonadaceae</taxon>
        <taxon>Iodidimonas</taxon>
    </lineage>
</organism>
<dbReference type="AlphaFoldDB" id="A0A5A7N976"/>
<dbReference type="EMBL" id="BKCN01000008">
    <property type="protein sequence ID" value="GER04165.1"/>
    <property type="molecule type" value="Genomic_DNA"/>
</dbReference>
<dbReference type="Proteomes" id="UP000324996">
    <property type="component" value="Unassembled WGS sequence"/>
</dbReference>
<sequence length="42" mass="4756">MIYLAFEGDILTDEAGDAWYVKSVDRRTDLNEVHLLVEVSGD</sequence>
<reference evidence="1 2" key="1">
    <citation type="submission" date="2019-09" db="EMBL/GenBank/DDBJ databases">
        <title>NBRP : Genome information of microbial organism related human and environment.</title>
        <authorList>
            <person name="Hattori M."/>
            <person name="Oshima K."/>
            <person name="Inaba H."/>
            <person name="Suda W."/>
            <person name="Sakamoto M."/>
            <person name="Iino T."/>
            <person name="Kitahara M."/>
            <person name="Oshida Y."/>
            <person name="Iida T."/>
            <person name="Kudo T."/>
            <person name="Itoh T."/>
            <person name="Ohkuma M."/>
        </authorList>
    </citation>
    <scope>NUCLEOTIDE SEQUENCE [LARGE SCALE GENOMIC DNA]</scope>
    <source>
        <strain evidence="1 2">Q-1</strain>
    </source>
</reference>
<name>A0A5A7N976_9PROT</name>
<gene>
    <name evidence="1" type="ORF">JCM17846_18470</name>
</gene>
<keyword evidence="2" id="KW-1185">Reference proteome</keyword>
<evidence type="ECO:0000313" key="1">
    <source>
        <dbReference type="EMBL" id="GER04165.1"/>
    </source>
</evidence>
<evidence type="ECO:0000313" key="2">
    <source>
        <dbReference type="Proteomes" id="UP000324996"/>
    </source>
</evidence>
<protein>
    <submittedName>
        <fullName evidence="1">Uncharacterized protein</fullName>
    </submittedName>
</protein>
<proteinExistence type="predicted"/>
<accession>A0A5A7N976</accession>